<evidence type="ECO:0000256" key="5">
    <source>
        <dbReference type="ARBA" id="ARBA00022989"/>
    </source>
</evidence>
<evidence type="ECO:0000259" key="13">
    <source>
        <dbReference type="PROSITE" id="PS50198"/>
    </source>
</evidence>
<keyword evidence="5 12" id="KW-1133">Transmembrane helix</keyword>
<keyword evidence="2" id="KW-1003">Cell membrane</keyword>
<name>A0A931GUV3_9BACT</name>
<dbReference type="InterPro" id="IPR052029">
    <property type="entry name" value="PpiD_chaperone"/>
</dbReference>
<evidence type="ECO:0000256" key="1">
    <source>
        <dbReference type="ARBA" id="ARBA00004382"/>
    </source>
</evidence>
<evidence type="ECO:0000256" key="8">
    <source>
        <dbReference type="ARBA" id="ARBA00038408"/>
    </source>
</evidence>
<evidence type="ECO:0000313" key="15">
    <source>
        <dbReference type="Proteomes" id="UP000628448"/>
    </source>
</evidence>
<dbReference type="Gene3D" id="3.10.50.40">
    <property type="match status" value="1"/>
</dbReference>
<evidence type="ECO:0000256" key="11">
    <source>
        <dbReference type="PROSITE-ProRule" id="PRU00278"/>
    </source>
</evidence>
<dbReference type="SUPFAM" id="SSF109998">
    <property type="entry name" value="Triger factor/SurA peptide-binding domain-like"/>
    <property type="match status" value="1"/>
</dbReference>
<comment type="caution">
    <text evidence="14">The sequence shown here is derived from an EMBL/GenBank/DDBJ whole genome shotgun (WGS) entry which is preliminary data.</text>
</comment>
<reference evidence="14" key="1">
    <citation type="submission" date="2020-11" db="EMBL/GenBank/DDBJ databases">
        <title>Bacterial whole genome sequence for Panacibacter sp. DH6.</title>
        <authorList>
            <person name="Le V."/>
            <person name="Ko S."/>
            <person name="Ahn C.-Y."/>
            <person name="Oh H.-M."/>
        </authorList>
    </citation>
    <scope>NUCLEOTIDE SEQUENCE</scope>
    <source>
        <strain evidence="14">DH6</strain>
    </source>
</reference>
<protein>
    <recommendedName>
        <fullName evidence="9">Periplasmic chaperone PpiD</fullName>
    </recommendedName>
    <alternativeName>
        <fullName evidence="10">Periplasmic folding chaperone</fullName>
    </alternativeName>
</protein>
<dbReference type="AlphaFoldDB" id="A0A931GUV3"/>
<keyword evidence="6 12" id="KW-0472">Membrane</keyword>
<evidence type="ECO:0000256" key="2">
    <source>
        <dbReference type="ARBA" id="ARBA00022475"/>
    </source>
</evidence>
<feature type="transmembrane region" description="Helical" evidence="12">
    <location>
        <begin position="12"/>
        <end position="32"/>
    </location>
</feature>
<dbReference type="PANTHER" id="PTHR47529">
    <property type="entry name" value="PEPTIDYL-PROLYL CIS-TRANS ISOMERASE D"/>
    <property type="match status" value="1"/>
</dbReference>
<dbReference type="Pfam" id="PF13623">
    <property type="entry name" value="SurA_N_2"/>
    <property type="match status" value="1"/>
</dbReference>
<dbReference type="InterPro" id="IPR000297">
    <property type="entry name" value="PPIase_PpiC"/>
</dbReference>
<organism evidence="14 15">
    <name type="scientific">Panacibacter microcysteis</name>
    <dbReference type="NCBI Taxonomy" id="2793269"/>
    <lineage>
        <taxon>Bacteria</taxon>
        <taxon>Pseudomonadati</taxon>
        <taxon>Bacteroidota</taxon>
        <taxon>Chitinophagia</taxon>
        <taxon>Chitinophagales</taxon>
        <taxon>Chitinophagaceae</taxon>
        <taxon>Panacibacter</taxon>
    </lineage>
</organism>
<dbReference type="Pfam" id="PF13616">
    <property type="entry name" value="Rotamase_3"/>
    <property type="match status" value="1"/>
</dbReference>
<keyword evidence="7" id="KW-0143">Chaperone</keyword>
<dbReference type="GO" id="GO:0003755">
    <property type="term" value="F:peptidyl-prolyl cis-trans isomerase activity"/>
    <property type="evidence" value="ECO:0007669"/>
    <property type="project" value="UniProtKB-KW"/>
</dbReference>
<comment type="subcellular location">
    <subcellularLocation>
        <location evidence="1">Cell inner membrane</location>
        <topology evidence="1">Single-pass type II membrane protein</topology>
        <orientation evidence="1">Periplasmic side</orientation>
    </subcellularLocation>
</comment>
<dbReference type="EMBL" id="JADWYR010000001">
    <property type="protein sequence ID" value="MBG9375760.1"/>
    <property type="molecule type" value="Genomic_DNA"/>
</dbReference>
<evidence type="ECO:0000313" key="14">
    <source>
        <dbReference type="EMBL" id="MBG9375760.1"/>
    </source>
</evidence>
<dbReference type="GO" id="GO:0005886">
    <property type="term" value="C:plasma membrane"/>
    <property type="evidence" value="ECO:0007669"/>
    <property type="project" value="UniProtKB-SubCell"/>
</dbReference>
<dbReference type="InterPro" id="IPR027304">
    <property type="entry name" value="Trigger_fact/SurA_dom_sf"/>
</dbReference>
<dbReference type="InterPro" id="IPR046357">
    <property type="entry name" value="PPIase_dom_sf"/>
</dbReference>
<feature type="domain" description="PpiC" evidence="13">
    <location>
        <begin position="337"/>
        <end position="444"/>
    </location>
</feature>
<accession>A0A931GUV3</accession>
<gene>
    <name evidence="14" type="ORF">I5907_05910</name>
</gene>
<dbReference type="Proteomes" id="UP000628448">
    <property type="component" value="Unassembled WGS sequence"/>
</dbReference>
<evidence type="ECO:0000256" key="10">
    <source>
        <dbReference type="ARBA" id="ARBA00042775"/>
    </source>
</evidence>
<proteinExistence type="inferred from homology"/>
<evidence type="ECO:0000256" key="12">
    <source>
        <dbReference type="SAM" id="Phobius"/>
    </source>
</evidence>
<keyword evidence="15" id="KW-1185">Reference proteome</keyword>
<keyword evidence="11 14" id="KW-0413">Isomerase</keyword>
<keyword evidence="11" id="KW-0697">Rotamase</keyword>
<comment type="similarity">
    <text evidence="8">Belongs to the PpiD chaperone family.</text>
</comment>
<keyword evidence="4 12" id="KW-0812">Transmembrane</keyword>
<dbReference type="SUPFAM" id="SSF54534">
    <property type="entry name" value="FKBP-like"/>
    <property type="match status" value="1"/>
</dbReference>
<evidence type="ECO:0000256" key="9">
    <source>
        <dbReference type="ARBA" id="ARBA00040743"/>
    </source>
</evidence>
<evidence type="ECO:0000256" key="7">
    <source>
        <dbReference type="ARBA" id="ARBA00023186"/>
    </source>
</evidence>
<evidence type="ECO:0000256" key="3">
    <source>
        <dbReference type="ARBA" id="ARBA00022519"/>
    </source>
</evidence>
<dbReference type="RefSeq" id="WP_196989795.1">
    <property type="nucleotide sequence ID" value="NZ_JADWYR010000001.1"/>
</dbReference>
<sequence length="700" mass="77168">MSVIQRIRDKAAWFVFGAIALSLIAFILQDAFSRRGSVFSSESTLGEVNGIDIDRETYEHKLDFYEQANGTPRSQLMGSVWDYMVEQTLMEQEYEKLGIKVGADELSDVLFGDNPPQWMQQAFTNPQTGVYDANLAKQQFAEIKKNADDARNAQLYEGYLEPTILQTEREKYQSLITGAVYVPKWMAEKTNADNNSLAKIAYVSVPYASISDSTVKVSDDDVSAYIKAHPKQFEQKEEARQISYVSFDAKPSREDSVAVIDQLQQLKSEFAATTDEKAFLARNSSELPYYNSFLNKKEIKQAVNDSIFALSVGAVYGPYADNNNYVLAKLVAERQVPDSVKVRHILVATAQQTQQGQLTRVRDDSSARKRLDSAIALLNAGSNFDSVCVQYSDDPGSKDKGGVYDYFTSGRMMEEFNDFAFTHPVGAKDVVKTAYGYHYIEVLGQKGAETGYKFAYLSKPVLASAETINNASAAATQFASSSRTRADFDANAKKLGITPQTAGDIKPNDFNIMGVGENRQMVKWIAENDPGDISEPFEINDKYVVAVILGISKPGLQSVNQARPMVEPLLRNEKKAEQIIASKFKGTTLEQFAQSTGGAIQFADSIAYQSYIISGIGNEPKIVGAAFNKGLQGKASTPIAGMSGVFAIKGESIYAAASLGINADMLRAQMENQMKSQIAYRSMSALRDAAKIEDNRAKFY</sequence>
<keyword evidence="3" id="KW-0997">Cell inner membrane</keyword>
<dbReference type="PANTHER" id="PTHR47529:SF1">
    <property type="entry name" value="PERIPLASMIC CHAPERONE PPID"/>
    <property type="match status" value="1"/>
</dbReference>
<dbReference type="PROSITE" id="PS50198">
    <property type="entry name" value="PPIC_PPIASE_2"/>
    <property type="match status" value="1"/>
</dbReference>
<evidence type="ECO:0000256" key="4">
    <source>
        <dbReference type="ARBA" id="ARBA00022692"/>
    </source>
</evidence>
<evidence type="ECO:0000256" key="6">
    <source>
        <dbReference type="ARBA" id="ARBA00023136"/>
    </source>
</evidence>